<evidence type="ECO:0000259" key="4">
    <source>
        <dbReference type="PROSITE" id="PS51747"/>
    </source>
</evidence>
<feature type="region of interest" description="Disordered" evidence="3">
    <location>
        <begin position="166"/>
        <end position="194"/>
    </location>
</feature>
<evidence type="ECO:0000313" key="6">
    <source>
        <dbReference type="Proteomes" id="UP000610846"/>
    </source>
</evidence>
<protein>
    <submittedName>
        <fullName evidence="5">Nucleoside deaminase</fullName>
    </submittedName>
</protein>
<dbReference type="PANTHER" id="PTHR11079:SF179">
    <property type="entry name" value="TRNA(ADENINE(34)) DEAMINASE, CHLOROPLASTIC"/>
    <property type="match status" value="1"/>
</dbReference>
<dbReference type="RefSeq" id="WP_191828999.1">
    <property type="nucleotide sequence ID" value="NZ_JACYHB010000007.1"/>
</dbReference>
<dbReference type="SUPFAM" id="SSF53927">
    <property type="entry name" value="Cytidine deaminase-like"/>
    <property type="match status" value="1"/>
</dbReference>
<evidence type="ECO:0000256" key="1">
    <source>
        <dbReference type="ARBA" id="ARBA00022723"/>
    </source>
</evidence>
<dbReference type="AlphaFoldDB" id="A0A927GAY3"/>
<organism evidence="5 6">
    <name type="scientific">Cellulosimicrobium arenosum</name>
    <dbReference type="NCBI Taxonomy" id="2708133"/>
    <lineage>
        <taxon>Bacteria</taxon>
        <taxon>Bacillati</taxon>
        <taxon>Actinomycetota</taxon>
        <taxon>Actinomycetes</taxon>
        <taxon>Micrococcales</taxon>
        <taxon>Promicromonosporaceae</taxon>
        <taxon>Cellulosimicrobium</taxon>
    </lineage>
</organism>
<dbReference type="CDD" id="cd01285">
    <property type="entry name" value="nucleoside_deaminase"/>
    <property type="match status" value="1"/>
</dbReference>
<dbReference type="EMBL" id="JACYHB010000007">
    <property type="protein sequence ID" value="MBD8079414.1"/>
    <property type="molecule type" value="Genomic_DNA"/>
</dbReference>
<gene>
    <name evidence="5" type="ORF">IF651_10155</name>
</gene>
<feature type="compositionally biased region" description="Basic and acidic residues" evidence="3">
    <location>
        <begin position="177"/>
        <end position="194"/>
    </location>
</feature>
<keyword evidence="1" id="KW-0479">Metal-binding</keyword>
<dbReference type="InterPro" id="IPR016192">
    <property type="entry name" value="APOBEC/CMP_deaminase_Zn-bd"/>
</dbReference>
<keyword evidence="2" id="KW-0862">Zinc</keyword>
<evidence type="ECO:0000313" key="5">
    <source>
        <dbReference type="EMBL" id="MBD8079414.1"/>
    </source>
</evidence>
<evidence type="ECO:0000256" key="3">
    <source>
        <dbReference type="SAM" id="MobiDB-lite"/>
    </source>
</evidence>
<dbReference type="Proteomes" id="UP000610846">
    <property type="component" value="Unassembled WGS sequence"/>
</dbReference>
<keyword evidence="6" id="KW-1185">Reference proteome</keyword>
<feature type="domain" description="CMP/dCMP-type deaminase" evidence="4">
    <location>
        <begin position="25"/>
        <end position="134"/>
    </location>
</feature>
<dbReference type="PROSITE" id="PS00903">
    <property type="entry name" value="CYT_DCMP_DEAMINASES_1"/>
    <property type="match status" value="1"/>
</dbReference>
<sequence length="194" mass="19655">MSATVPDGTSTDPAVRAARTASLSVTDRTHLDAALRLAHAALAEGNRPFGAVLVAADGRILATGRNAVARSGDPTAHAELDAVRAVAREDRAAAVGATMFASGEPCPMCAAALVWAGVGRIVFGTSAPDIRRVVAASPSFALRCADVVAASDVTIDVVGPALGEEGLTPFRGTLPRPAREDPVPPREKPGGTTS</sequence>
<dbReference type="InterPro" id="IPR016193">
    <property type="entry name" value="Cytidine_deaminase-like"/>
</dbReference>
<dbReference type="GO" id="GO:0008270">
    <property type="term" value="F:zinc ion binding"/>
    <property type="evidence" value="ECO:0007669"/>
    <property type="project" value="InterPro"/>
</dbReference>
<dbReference type="PANTHER" id="PTHR11079">
    <property type="entry name" value="CYTOSINE DEAMINASE FAMILY MEMBER"/>
    <property type="match status" value="1"/>
</dbReference>
<comment type="caution">
    <text evidence="5">The sequence shown here is derived from an EMBL/GenBank/DDBJ whole genome shotgun (WGS) entry which is preliminary data.</text>
</comment>
<dbReference type="PROSITE" id="PS51747">
    <property type="entry name" value="CYT_DCMP_DEAMINASES_2"/>
    <property type="match status" value="1"/>
</dbReference>
<name>A0A927GAY3_9MICO</name>
<accession>A0A927GAY3</accession>
<dbReference type="Pfam" id="PF00383">
    <property type="entry name" value="dCMP_cyt_deam_1"/>
    <property type="match status" value="1"/>
</dbReference>
<proteinExistence type="predicted"/>
<evidence type="ECO:0000256" key="2">
    <source>
        <dbReference type="ARBA" id="ARBA00022833"/>
    </source>
</evidence>
<dbReference type="Gene3D" id="3.40.140.10">
    <property type="entry name" value="Cytidine Deaminase, domain 2"/>
    <property type="match status" value="1"/>
</dbReference>
<dbReference type="InterPro" id="IPR002125">
    <property type="entry name" value="CMP_dCMP_dom"/>
</dbReference>
<reference evidence="5" key="1">
    <citation type="journal article" date="2018" name="Curr. Microbiol.">
        <title>Cellulosimicrobium arenosum sp. nov., Isolated from Marine Sediment Sand.</title>
        <authorList>
            <person name="Oh M."/>
            <person name="Kim J.H."/>
            <person name="Yoon J.H."/>
            <person name="Schumann P."/>
            <person name="Kim W."/>
        </authorList>
    </citation>
    <scope>NUCLEOTIDE SEQUENCE</scope>
    <source>
        <strain evidence="5">KCTC 49039</strain>
    </source>
</reference>
<reference evidence="5" key="2">
    <citation type="submission" date="2020-09" db="EMBL/GenBank/DDBJ databases">
        <authorList>
            <person name="Yu Y."/>
        </authorList>
    </citation>
    <scope>NUCLEOTIDE SEQUENCE</scope>
    <source>
        <strain evidence="5">KCTC 49039</strain>
    </source>
</reference>
<dbReference type="GO" id="GO:0016787">
    <property type="term" value="F:hydrolase activity"/>
    <property type="evidence" value="ECO:0007669"/>
    <property type="project" value="InterPro"/>
</dbReference>